<comment type="caution">
    <text evidence="2">The sequence shown here is derived from an EMBL/GenBank/DDBJ whole genome shotgun (WGS) entry which is preliminary data.</text>
</comment>
<feature type="transmembrane region" description="Helical" evidence="1">
    <location>
        <begin position="246"/>
        <end position="268"/>
    </location>
</feature>
<feature type="transmembrane region" description="Helical" evidence="1">
    <location>
        <begin position="322"/>
        <end position="345"/>
    </location>
</feature>
<keyword evidence="1" id="KW-0472">Membrane</keyword>
<dbReference type="Proteomes" id="UP001230065">
    <property type="component" value="Unassembled WGS sequence"/>
</dbReference>
<feature type="transmembrane region" description="Helical" evidence="1">
    <location>
        <begin position="9"/>
        <end position="31"/>
    </location>
</feature>
<accession>A0AAW8L6T7</accession>
<gene>
    <name evidence="2" type="ORF">RF687_02235</name>
</gene>
<name>A0AAW8L6T7_9ACTO</name>
<feature type="transmembrane region" description="Helical" evidence="1">
    <location>
        <begin position="394"/>
        <end position="416"/>
    </location>
</feature>
<evidence type="ECO:0008006" key="4">
    <source>
        <dbReference type="Google" id="ProtNLM"/>
    </source>
</evidence>
<dbReference type="AlphaFoldDB" id="A0AAW8L6T7"/>
<sequence length="481" mass="54503">MKYLWQYQWIIYSITFSVLILIVLVGASSMWPPTWQKSLNDAATAEVERRKRVRETFSPSEEAALNGMTAGKSNDEPSFDEDDFPSPKIVAALLEKDDSITLISEITERRNALEAAALRRQVSLIENVAGINRVVHLWKFCALVNACFFVASGMKWFFPRSIGYLKRLYGTHITNISIVGAIVGIFMAYLKERPFATDASSLLSTVGNLLSVSFILALILSTVQLFHSVFVAAFELSPWRRVRNGALTGGLLLLIFTLMIFVISGKFSEWHANLELKVQDSLPQNFNTAQTGAMIMAALLFASMWTAWRIARTSRYKMSSRLYYAAFIPILLVMLVTIASALMNISPMTSLIWIKAGVFACALFLAAGSLFSLNEWIMRYRYLRTRKLEVKYRGFRWWALIAWASGSAISLTLEYIMRNWQPTSSNYVVYQQLTTVYTILTLSLMLSFIPGAIVTLLFFRRVHRKYSEVLLSKAPRHPLST</sequence>
<feature type="transmembrane region" description="Helical" evidence="1">
    <location>
        <begin position="137"/>
        <end position="157"/>
    </location>
</feature>
<organism evidence="2 3">
    <name type="scientific">Actinomyces oris</name>
    <dbReference type="NCBI Taxonomy" id="544580"/>
    <lineage>
        <taxon>Bacteria</taxon>
        <taxon>Bacillati</taxon>
        <taxon>Actinomycetota</taxon>
        <taxon>Actinomycetes</taxon>
        <taxon>Actinomycetales</taxon>
        <taxon>Actinomycetaceae</taxon>
        <taxon>Actinomyces</taxon>
    </lineage>
</organism>
<reference evidence="2" key="1">
    <citation type="submission" date="2022-06" db="EMBL/GenBank/DDBJ databases">
        <title>Draft Genome Sequences of Three Actinomyces oris Strains, Isolated from Healthy Human Feces.</title>
        <authorList>
            <person name="Ye Y."/>
            <person name="Liu C."/>
            <person name="Zhao J."/>
            <person name="Xu J."/>
            <person name="Huang H."/>
            <person name="Wang B."/>
            <person name="Wei J."/>
            <person name="Jing X."/>
        </authorList>
    </citation>
    <scope>NUCLEOTIDE SEQUENCE</scope>
    <source>
        <strain evidence="2">CNGBCC1803727</strain>
    </source>
</reference>
<proteinExistence type="predicted"/>
<protein>
    <recommendedName>
        <fullName evidence="4">Beta-carotene 15,15'-monooxygenase</fullName>
    </recommendedName>
</protein>
<keyword evidence="1" id="KW-1133">Transmembrane helix</keyword>
<feature type="transmembrane region" description="Helical" evidence="1">
    <location>
        <begin position="169"/>
        <end position="190"/>
    </location>
</feature>
<feature type="transmembrane region" description="Helical" evidence="1">
    <location>
        <begin position="351"/>
        <end position="373"/>
    </location>
</feature>
<feature type="transmembrane region" description="Helical" evidence="1">
    <location>
        <begin position="210"/>
        <end position="234"/>
    </location>
</feature>
<evidence type="ECO:0000256" key="1">
    <source>
        <dbReference type="SAM" id="Phobius"/>
    </source>
</evidence>
<feature type="transmembrane region" description="Helical" evidence="1">
    <location>
        <begin position="288"/>
        <end position="310"/>
    </location>
</feature>
<dbReference type="RefSeq" id="WP_308679095.1">
    <property type="nucleotide sequence ID" value="NZ_JAMZMF010000002.1"/>
</dbReference>
<feature type="transmembrane region" description="Helical" evidence="1">
    <location>
        <begin position="436"/>
        <end position="459"/>
    </location>
</feature>
<dbReference type="EMBL" id="JAMZMF010000002">
    <property type="protein sequence ID" value="MDR0176771.1"/>
    <property type="molecule type" value="Genomic_DNA"/>
</dbReference>
<evidence type="ECO:0000313" key="3">
    <source>
        <dbReference type="Proteomes" id="UP001230065"/>
    </source>
</evidence>
<evidence type="ECO:0000313" key="2">
    <source>
        <dbReference type="EMBL" id="MDR0176771.1"/>
    </source>
</evidence>
<keyword evidence="1" id="KW-0812">Transmembrane</keyword>